<protein>
    <submittedName>
        <fullName evidence="8">4Fe-4S dicluster domain-containing protein</fullName>
    </submittedName>
</protein>
<dbReference type="AlphaFoldDB" id="A0A3A4QV10"/>
<organism evidence="8 9">
    <name type="scientific">Candidatus Auribacter fodinae</name>
    <dbReference type="NCBI Taxonomy" id="2093366"/>
    <lineage>
        <taxon>Bacteria</taxon>
        <taxon>Pseudomonadati</taxon>
        <taxon>Candidatus Auribacterota</taxon>
        <taxon>Candidatus Auribacteria</taxon>
        <taxon>Candidatus Auribacterales</taxon>
        <taxon>Candidatus Auribacteraceae</taxon>
        <taxon>Candidatus Auribacter</taxon>
    </lineage>
</organism>
<dbReference type="Proteomes" id="UP000266426">
    <property type="component" value="Unassembled WGS sequence"/>
</dbReference>
<evidence type="ECO:0000256" key="5">
    <source>
        <dbReference type="ARBA" id="ARBA00023004"/>
    </source>
</evidence>
<dbReference type="Gene3D" id="3.40.950.10">
    <property type="entry name" value="Fe-only Hydrogenase (Larger Subunit), Chain L, domain 3"/>
    <property type="match status" value="1"/>
</dbReference>
<dbReference type="InterPro" id="IPR050294">
    <property type="entry name" value="RnfB_subfamily"/>
</dbReference>
<evidence type="ECO:0000259" key="7">
    <source>
        <dbReference type="PROSITE" id="PS51379"/>
    </source>
</evidence>
<dbReference type="SUPFAM" id="SSF54862">
    <property type="entry name" value="4Fe-4S ferredoxins"/>
    <property type="match status" value="1"/>
</dbReference>
<keyword evidence="6" id="KW-0411">Iron-sulfur</keyword>
<keyword evidence="2" id="KW-0004">4Fe-4S</keyword>
<feature type="domain" description="4Fe-4S ferredoxin-type" evidence="7">
    <location>
        <begin position="140"/>
        <end position="169"/>
    </location>
</feature>
<dbReference type="GO" id="GO:0051539">
    <property type="term" value="F:4 iron, 4 sulfur cluster binding"/>
    <property type="evidence" value="ECO:0007669"/>
    <property type="project" value="UniProtKB-KW"/>
</dbReference>
<dbReference type="Gene3D" id="3.30.70.20">
    <property type="match status" value="2"/>
</dbReference>
<keyword evidence="1" id="KW-0813">Transport</keyword>
<evidence type="ECO:0000256" key="3">
    <source>
        <dbReference type="ARBA" id="ARBA00022723"/>
    </source>
</evidence>
<dbReference type="Pfam" id="PF02906">
    <property type="entry name" value="Fe_hyd_lg_C"/>
    <property type="match status" value="1"/>
</dbReference>
<name>A0A3A4QV10_9BACT</name>
<dbReference type="CDD" id="cd10549">
    <property type="entry name" value="MtMvhB_like"/>
    <property type="match status" value="1"/>
</dbReference>
<evidence type="ECO:0000256" key="4">
    <source>
        <dbReference type="ARBA" id="ARBA00022982"/>
    </source>
</evidence>
<comment type="caution">
    <text evidence="8">The sequence shown here is derived from an EMBL/GenBank/DDBJ whole genome shotgun (WGS) entry which is preliminary data.</text>
</comment>
<dbReference type="PROSITE" id="PS51379">
    <property type="entry name" value="4FE4S_FER_2"/>
    <property type="match status" value="2"/>
</dbReference>
<dbReference type="PROSITE" id="PS00198">
    <property type="entry name" value="4FE4S_FER_1"/>
    <property type="match status" value="1"/>
</dbReference>
<evidence type="ECO:0000256" key="6">
    <source>
        <dbReference type="ARBA" id="ARBA00023014"/>
    </source>
</evidence>
<dbReference type="InterPro" id="IPR027631">
    <property type="entry name" value="Mono_FeFe_hydrog"/>
</dbReference>
<keyword evidence="3" id="KW-0479">Metal-binding</keyword>
<gene>
    <name evidence="8" type="ORF">C4541_12080</name>
</gene>
<reference evidence="8 9" key="1">
    <citation type="journal article" date="2017" name="ISME J.">
        <title>Energy and carbon metabolisms in a deep terrestrial subsurface fluid microbial community.</title>
        <authorList>
            <person name="Momper L."/>
            <person name="Jungbluth S.P."/>
            <person name="Lee M.D."/>
            <person name="Amend J.P."/>
        </authorList>
    </citation>
    <scope>NUCLEOTIDE SEQUENCE [LARGE SCALE GENOMIC DNA]</scope>
    <source>
        <strain evidence="8">SURF_26</strain>
    </source>
</reference>
<keyword evidence="5" id="KW-0408">Iron</keyword>
<evidence type="ECO:0000256" key="1">
    <source>
        <dbReference type="ARBA" id="ARBA00022448"/>
    </source>
</evidence>
<dbReference type="Pfam" id="PF00037">
    <property type="entry name" value="Fer4"/>
    <property type="match status" value="2"/>
</dbReference>
<dbReference type="InterPro" id="IPR004108">
    <property type="entry name" value="Fe_hydrogenase_lsu_C"/>
</dbReference>
<dbReference type="PANTHER" id="PTHR42859:SF10">
    <property type="entry name" value="DIMETHYLSULFOXIDE REDUCTASE CHAIN B"/>
    <property type="match status" value="1"/>
</dbReference>
<evidence type="ECO:0000313" key="8">
    <source>
        <dbReference type="EMBL" id="RJP56592.1"/>
    </source>
</evidence>
<dbReference type="NCBIfam" id="TIGR04105">
    <property type="entry name" value="FeFe_hydrog_B1"/>
    <property type="match status" value="1"/>
</dbReference>
<proteinExistence type="predicted"/>
<sequence length="475" mass="52420">MMYDNKATMIRRELMVKIAQLYFKGTLCEEINRIPIEMFPKRSGRIRCCIHKDRAMIKYRCIAILGHRVEDEADELKPLSEYAREALERTEIDPPVLTVLDEGCSSCVKVNYFVTNACQGCVARPCMINCPRKAISMENGHARIDNQKCVNCGLCKKACPYHAIIYMPVPCEEACPVNAISKDEYGREQIDYDKCIYCGKCSRECPFGAIMERSQIIDVLKQLSGDKQVIAMVAPAIIGQFPTDYERIIQAIKELGFSSVAEVALGADITAANEAHEFAEKMHENQPFMTTSCCPAYTEAVKKHIPDMQKYVSTTQTPMYYTADMIRERNPEAVTVFIGPCIAKRHEAMNNTSVDYVLTIEELGSLLVAKGIDVNNCAAEPISEPAQNIGRGFPVVGGVTDAIRQTISPDMEFKPFVVDGLTCQSLKVLQAAAKGKAPGNFIEVMCCEGGCVAGPGVISNPKVAAAKVKKMTGQK</sequence>
<dbReference type="EMBL" id="QZJZ01000093">
    <property type="protein sequence ID" value="RJP56592.1"/>
    <property type="molecule type" value="Genomic_DNA"/>
</dbReference>
<accession>A0A3A4QV10</accession>
<dbReference type="InterPro" id="IPR017896">
    <property type="entry name" value="4Fe4S_Fe-S-bd"/>
</dbReference>
<feature type="domain" description="4Fe-4S ferredoxin-type" evidence="7">
    <location>
        <begin position="186"/>
        <end position="215"/>
    </location>
</feature>
<keyword evidence="4" id="KW-0249">Electron transport</keyword>
<dbReference type="PANTHER" id="PTHR42859">
    <property type="entry name" value="OXIDOREDUCTASE"/>
    <property type="match status" value="1"/>
</dbReference>
<evidence type="ECO:0000256" key="2">
    <source>
        <dbReference type="ARBA" id="ARBA00022485"/>
    </source>
</evidence>
<dbReference type="SUPFAM" id="SSF53920">
    <property type="entry name" value="Fe-only hydrogenase"/>
    <property type="match status" value="1"/>
</dbReference>
<dbReference type="InterPro" id="IPR009016">
    <property type="entry name" value="Fe_hydrogenase"/>
</dbReference>
<dbReference type="GO" id="GO:0046872">
    <property type="term" value="F:metal ion binding"/>
    <property type="evidence" value="ECO:0007669"/>
    <property type="project" value="UniProtKB-KW"/>
</dbReference>
<evidence type="ECO:0000313" key="9">
    <source>
        <dbReference type="Proteomes" id="UP000266426"/>
    </source>
</evidence>
<dbReference type="InterPro" id="IPR017900">
    <property type="entry name" value="4Fe4S_Fe_S_CS"/>
</dbReference>